<evidence type="ECO:0008006" key="5">
    <source>
        <dbReference type="Google" id="ProtNLM"/>
    </source>
</evidence>
<evidence type="ECO:0000313" key="3">
    <source>
        <dbReference type="EMBL" id="KAF5840356.1"/>
    </source>
</evidence>
<dbReference type="EMBL" id="MU069516">
    <property type="protein sequence ID" value="KAF5840356.1"/>
    <property type="molecule type" value="Genomic_DNA"/>
</dbReference>
<feature type="signal peptide" evidence="2">
    <location>
        <begin position="1"/>
        <end position="28"/>
    </location>
</feature>
<organism evidence="3 4">
    <name type="scientific">Dunaliella salina</name>
    <name type="common">Green alga</name>
    <name type="synonym">Protococcus salinus</name>
    <dbReference type="NCBI Taxonomy" id="3046"/>
    <lineage>
        <taxon>Eukaryota</taxon>
        <taxon>Viridiplantae</taxon>
        <taxon>Chlorophyta</taxon>
        <taxon>core chlorophytes</taxon>
        <taxon>Chlorophyceae</taxon>
        <taxon>CS clade</taxon>
        <taxon>Chlamydomonadales</taxon>
        <taxon>Dunaliellaceae</taxon>
        <taxon>Dunaliella</taxon>
    </lineage>
</organism>
<sequence length="158" mass="17347">MKQHGRIFLPLRLAMMGLLRLMKPPGHCSCPGSESLTPSLDKAAREDPPATRPHWRNGRMLLPLRPHWTKQHGRILLPTCLAVLGFLRRGLTLRVQSSPPRPAPFAGVLPPSLDEAAWKHLLAHALGDAGLLAAGLDAWGAKQFALLTLLLSSRLLQF</sequence>
<evidence type="ECO:0000256" key="2">
    <source>
        <dbReference type="SAM" id="SignalP"/>
    </source>
</evidence>
<dbReference type="Proteomes" id="UP000815325">
    <property type="component" value="Unassembled WGS sequence"/>
</dbReference>
<proteinExistence type="predicted"/>
<name>A0ABQ7H0H2_DUNSA</name>
<comment type="caution">
    <text evidence="3">The sequence shown here is derived from an EMBL/GenBank/DDBJ whole genome shotgun (WGS) entry which is preliminary data.</text>
</comment>
<reference evidence="3" key="1">
    <citation type="submission" date="2017-08" db="EMBL/GenBank/DDBJ databases">
        <authorList>
            <person name="Polle J.E."/>
            <person name="Barry K."/>
            <person name="Cushman J."/>
            <person name="Schmutz J."/>
            <person name="Tran D."/>
            <person name="Hathwaick L.T."/>
            <person name="Yim W.C."/>
            <person name="Jenkins J."/>
            <person name="Mckie-Krisberg Z.M."/>
            <person name="Prochnik S."/>
            <person name="Lindquist E."/>
            <person name="Dockter R.B."/>
            <person name="Adam C."/>
            <person name="Molina H."/>
            <person name="Bunkerborg J."/>
            <person name="Jin E."/>
            <person name="Buchheim M."/>
            <person name="Magnuson J."/>
        </authorList>
    </citation>
    <scope>NUCLEOTIDE SEQUENCE</scope>
    <source>
        <strain evidence="3">CCAP 19/18</strain>
    </source>
</reference>
<protein>
    <recommendedName>
        <fullName evidence="5">Encoded protein</fullName>
    </recommendedName>
</protein>
<gene>
    <name evidence="3" type="ORF">DUNSADRAFT_17053</name>
</gene>
<evidence type="ECO:0000313" key="4">
    <source>
        <dbReference type="Proteomes" id="UP000815325"/>
    </source>
</evidence>
<keyword evidence="4" id="KW-1185">Reference proteome</keyword>
<keyword evidence="2" id="KW-0732">Signal</keyword>
<accession>A0ABQ7H0H2</accession>
<feature type="region of interest" description="Disordered" evidence="1">
    <location>
        <begin position="30"/>
        <end position="54"/>
    </location>
</feature>
<feature type="chain" id="PRO_5047283533" description="Encoded protein" evidence="2">
    <location>
        <begin position="29"/>
        <end position="158"/>
    </location>
</feature>
<evidence type="ECO:0000256" key="1">
    <source>
        <dbReference type="SAM" id="MobiDB-lite"/>
    </source>
</evidence>